<reference evidence="5" key="1">
    <citation type="submission" date="2016-10" db="EMBL/GenBank/DDBJ databases">
        <authorList>
            <person name="Varghese N."/>
            <person name="Submissions S."/>
        </authorList>
    </citation>
    <scope>NUCLEOTIDE SEQUENCE [LARGE SCALE GENOMIC DNA]</scope>
    <source>
        <strain evidence="5">ATCC 25963</strain>
    </source>
</reference>
<dbReference type="Pfam" id="PF01734">
    <property type="entry name" value="Patatin"/>
    <property type="match status" value="1"/>
</dbReference>
<dbReference type="InterPro" id="IPR002641">
    <property type="entry name" value="PNPLA_dom"/>
</dbReference>
<feature type="active site" description="Proton acceptor" evidence="2">
    <location>
        <position position="227"/>
    </location>
</feature>
<proteinExistence type="predicted"/>
<keyword evidence="1 2" id="KW-0443">Lipid metabolism</keyword>
<dbReference type="SUPFAM" id="SSF52151">
    <property type="entry name" value="FabD/lysophospholipase-like"/>
    <property type="match status" value="1"/>
</dbReference>
<gene>
    <name evidence="4" type="ORF">SAMN02745121_07557</name>
</gene>
<evidence type="ECO:0000313" key="4">
    <source>
        <dbReference type="EMBL" id="SFF21521.1"/>
    </source>
</evidence>
<feature type="domain" description="PNPLA" evidence="3">
    <location>
        <begin position="38"/>
        <end position="240"/>
    </location>
</feature>
<sequence>MVRALFGVDAELRPRSPRVRLTPIRRRCYLRRMSEMSVVFAGGGCRTFWALGAYTSLAGLATTVEVAGVSAGAAMALAAALGQEEALVAAFCARTAVNPRNVYPERLFLGRPAFPQEAMYRATLLELLGAASLQRLAEGPRVRILQACVEPGWLVVPTVASAWWAYAARRRRGLLHGPEVPHRGLAAEVDTAQEASSVEDLAERVLRSSASPPVTPILRAPGRMYFDGCLVDAAPVRALGASARAGAVLVLLNRPHPPAATAGNVRYLAPSAPVPIHKWDYTSPARVRQAFDMGRRDGEAARAEVERFLAEHGA</sequence>
<protein>
    <submittedName>
        <fullName evidence="4">Patatin-like phospholipase</fullName>
    </submittedName>
</protein>
<keyword evidence="5" id="KW-1185">Reference proteome</keyword>
<dbReference type="Proteomes" id="UP000199400">
    <property type="component" value="Unassembled WGS sequence"/>
</dbReference>
<dbReference type="PROSITE" id="PS51635">
    <property type="entry name" value="PNPLA"/>
    <property type="match status" value="1"/>
</dbReference>
<feature type="short sequence motif" description="GXSXG" evidence="2">
    <location>
        <begin position="68"/>
        <end position="72"/>
    </location>
</feature>
<dbReference type="GO" id="GO:0016042">
    <property type="term" value="P:lipid catabolic process"/>
    <property type="evidence" value="ECO:0007669"/>
    <property type="project" value="UniProtKB-UniRule"/>
</dbReference>
<name>A0A1I2GY80_9BACT</name>
<keyword evidence="2" id="KW-0378">Hydrolase</keyword>
<evidence type="ECO:0000313" key="5">
    <source>
        <dbReference type="Proteomes" id="UP000199400"/>
    </source>
</evidence>
<organism evidence="4 5">
    <name type="scientific">Nannocystis exedens</name>
    <dbReference type="NCBI Taxonomy" id="54"/>
    <lineage>
        <taxon>Bacteria</taxon>
        <taxon>Pseudomonadati</taxon>
        <taxon>Myxococcota</taxon>
        <taxon>Polyangia</taxon>
        <taxon>Nannocystales</taxon>
        <taxon>Nannocystaceae</taxon>
        <taxon>Nannocystis</taxon>
    </lineage>
</organism>
<dbReference type="InterPro" id="IPR016035">
    <property type="entry name" value="Acyl_Trfase/lysoPLipase"/>
</dbReference>
<dbReference type="OrthoDB" id="5508529at2"/>
<keyword evidence="2" id="KW-0442">Lipid degradation</keyword>
<evidence type="ECO:0000256" key="1">
    <source>
        <dbReference type="ARBA" id="ARBA00023098"/>
    </source>
</evidence>
<evidence type="ECO:0000259" key="3">
    <source>
        <dbReference type="PROSITE" id="PS51635"/>
    </source>
</evidence>
<comment type="caution">
    <text evidence="2">Lacks conserved residue(s) required for the propagation of feature annotation.</text>
</comment>
<feature type="active site" description="Nucleophile" evidence="2">
    <location>
        <position position="70"/>
    </location>
</feature>
<evidence type="ECO:0000256" key="2">
    <source>
        <dbReference type="PROSITE-ProRule" id="PRU01161"/>
    </source>
</evidence>
<dbReference type="AlphaFoldDB" id="A0A1I2GY80"/>
<accession>A0A1I2GY80</accession>
<dbReference type="STRING" id="54.SAMN02745121_07557"/>
<dbReference type="GO" id="GO:0016787">
    <property type="term" value="F:hydrolase activity"/>
    <property type="evidence" value="ECO:0007669"/>
    <property type="project" value="UniProtKB-UniRule"/>
</dbReference>
<dbReference type="EMBL" id="FOMX01000035">
    <property type="protein sequence ID" value="SFF21521.1"/>
    <property type="molecule type" value="Genomic_DNA"/>
</dbReference>